<evidence type="ECO:0000313" key="4">
    <source>
        <dbReference type="EMBL" id="QEL13226.1"/>
    </source>
</evidence>
<feature type="domain" description="BD-FAE-like" evidence="3">
    <location>
        <begin position="67"/>
        <end position="177"/>
    </location>
</feature>
<dbReference type="KEGG" id="lrs:PX52LOC_00080"/>
<keyword evidence="1 4" id="KW-0378">Hydrolase</keyword>
<evidence type="ECO:0000259" key="3">
    <source>
        <dbReference type="Pfam" id="PF20434"/>
    </source>
</evidence>
<dbReference type="Gene3D" id="3.40.50.1820">
    <property type="entry name" value="alpha/beta hydrolase"/>
    <property type="match status" value="1"/>
</dbReference>
<dbReference type="AlphaFoldDB" id="A0A5C1A5C4"/>
<dbReference type="GO" id="GO:0016787">
    <property type="term" value="F:hydrolase activity"/>
    <property type="evidence" value="ECO:0007669"/>
    <property type="project" value="UniProtKB-KW"/>
</dbReference>
<dbReference type="InterPro" id="IPR029058">
    <property type="entry name" value="AB_hydrolase_fold"/>
</dbReference>
<keyword evidence="5" id="KW-1185">Reference proteome</keyword>
<dbReference type="RefSeq" id="WP_149108209.1">
    <property type="nucleotide sequence ID" value="NZ_CP042425.1"/>
</dbReference>
<evidence type="ECO:0000256" key="1">
    <source>
        <dbReference type="ARBA" id="ARBA00022801"/>
    </source>
</evidence>
<feature type="signal peptide" evidence="2">
    <location>
        <begin position="1"/>
        <end position="18"/>
    </location>
</feature>
<dbReference type="Proteomes" id="UP000324974">
    <property type="component" value="Chromosome"/>
</dbReference>
<dbReference type="PANTHER" id="PTHR48081">
    <property type="entry name" value="AB HYDROLASE SUPERFAMILY PROTEIN C4A8.06C"/>
    <property type="match status" value="1"/>
</dbReference>
<reference evidence="5" key="1">
    <citation type="submission" date="2019-08" db="EMBL/GenBank/DDBJ databases">
        <title>Limnoglobus roseus gen. nov., sp. nov., a novel freshwater planctomycete with a giant genome from the family Gemmataceae.</title>
        <authorList>
            <person name="Kulichevskaya I.S."/>
            <person name="Naumoff D.G."/>
            <person name="Miroshnikov K."/>
            <person name="Ivanova A."/>
            <person name="Philippov D.A."/>
            <person name="Hakobyan A."/>
            <person name="Rijpstra I.C."/>
            <person name="Sinninghe Damste J.S."/>
            <person name="Liesack W."/>
            <person name="Dedysh S.N."/>
        </authorList>
    </citation>
    <scope>NUCLEOTIDE SEQUENCE [LARGE SCALE GENOMIC DNA]</scope>
    <source>
        <strain evidence="5">PX52</strain>
    </source>
</reference>
<dbReference type="SUPFAM" id="SSF53474">
    <property type="entry name" value="alpha/beta-Hydrolases"/>
    <property type="match status" value="1"/>
</dbReference>
<dbReference type="OrthoDB" id="9794725at2"/>
<organism evidence="4 5">
    <name type="scientific">Limnoglobus roseus</name>
    <dbReference type="NCBI Taxonomy" id="2598579"/>
    <lineage>
        <taxon>Bacteria</taxon>
        <taxon>Pseudomonadati</taxon>
        <taxon>Planctomycetota</taxon>
        <taxon>Planctomycetia</taxon>
        <taxon>Gemmatales</taxon>
        <taxon>Gemmataceae</taxon>
        <taxon>Limnoglobus</taxon>
    </lineage>
</organism>
<sequence length="291" mass="31957">MFRLLIAVTLFASGFARAADGPPLIYLWEKGAPGFESRKDEKEVRDRENKATGEFRTTNVHNPYVTVFLPSAEKATGAAVVVVPGGGHRELWVKHEGENVATWLADRGIAAVVLRYRLAREMGVPYKLDVHTPQDGQRALRLVRSKAKEWHIDPNRVGMMGFSAGGEVVGMVCRKAEKGNPTAEDPIDRESAVPSFQALVYSGPLGLRGETITKENAPPCWLLVGGDDGAADVLIQHYRDLKKAGVATELHLYAKVPHGFGFRPGKKSAAPVDSWPERFYDFLNAQGLLKK</sequence>
<proteinExistence type="predicted"/>
<dbReference type="Pfam" id="PF20434">
    <property type="entry name" value="BD-FAE"/>
    <property type="match status" value="1"/>
</dbReference>
<dbReference type="InterPro" id="IPR049492">
    <property type="entry name" value="BD-FAE-like_dom"/>
</dbReference>
<dbReference type="PANTHER" id="PTHR48081:SF6">
    <property type="entry name" value="PEPTIDASE S9 PROLYL OLIGOPEPTIDASE CATALYTIC DOMAIN-CONTAINING PROTEIN"/>
    <property type="match status" value="1"/>
</dbReference>
<accession>A0A5C1A5C4</accession>
<evidence type="ECO:0000313" key="5">
    <source>
        <dbReference type="Proteomes" id="UP000324974"/>
    </source>
</evidence>
<gene>
    <name evidence="4" type="ORF">PX52LOC_00080</name>
</gene>
<keyword evidence="2" id="KW-0732">Signal</keyword>
<dbReference type="InterPro" id="IPR050300">
    <property type="entry name" value="GDXG_lipolytic_enzyme"/>
</dbReference>
<feature type="chain" id="PRO_5023067814" evidence="2">
    <location>
        <begin position="19"/>
        <end position="291"/>
    </location>
</feature>
<dbReference type="EMBL" id="CP042425">
    <property type="protein sequence ID" value="QEL13226.1"/>
    <property type="molecule type" value="Genomic_DNA"/>
</dbReference>
<name>A0A5C1A5C4_9BACT</name>
<evidence type="ECO:0000256" key="2">
    <source>
        <dbReference type="SAM" id="SignalP"/>
    </source>
</evidence>
<protein>
    <submittedName>
        <fullName evidence="4">Alpha/beta hydrolase</fullName>
    </submittedName>
</protein>